<dbReference type="EMBL" id="CAJNOC010002114">
    <property type="protein sequence ID" value="CAF0913308.1"/>
    <property type="molecule type" value="Genomic_DNA"/>
</dbReference>
<dbReference type="PROSITE" id="PS50011">
    <property type="entry name" value="PROTEIN_KINASE_DOM"/>
    <property type="match status" value="1"/>
</dbReference>
<evidence type="ECO:0000313" key="2">
    <source>
        <dbReference type="EMBL" id="CAF0913308.1"/>
    </source>
</evidence>
<sequence>MIFDNKYKLEEKIDSGNSYITHRVLDITNGSFKALKLIHKEELNYEELEYVKKECGKLREKWSPNVIKYKLDFFEKGFYCILMENFTEGTLKDHLRQNNLSIDQILEWSRQLASGLTFLHNLSIIHCNLRPQNIFIKGKELKISGLCSLKTEHRTIQSLVYTAPEFLESSDFNEKVDVWSLGCIFYEMSEYKILFGLNCSDKRTLCNQILFSNLPMLSNDNILNQIIKKMLKRNPNERLNSVEVLKEMKILLEKRFKNVSGRSMASNHAGEKIYSSSVGSHFF</sequence>
<name>A0A814AEH3_9BILA</name>
<dbReference type="InterPro" id="IPR053235">
    <property type="entry name" value="Ser_Thr_kinase"/>
</dbReference>
<proteinExistence type="predicted"/>
<dbReference type="GO" id="GO:0004674">
    <property type="term" value="F:protein serine/threonine kinase activity"/>
    <property type="evidence" value="ECO:0007669"/>
    <property type="project" value="TreeGrafter"/>
</dbReference>
<dbReference type="GO" id="GO:0005524">
    <property type="term" value="F:ATP binding"/>
    <property type="evidence" value="ECO:0007669"/>
    <property type="project" value="InterPro"/>
</dbReference>
<evidence type="ECO:0000259" key="1">
    <source>
        <dbReference type="PROSITE" id="PS50011"/>
    </source>
</evidence>
<dbReference type="AlphaFoldDB" id="A0A814AEH3"/>
<dbReference type="GO" id="GO:0005737">
    <property type="term" value="C:cytoplasm"/>
    <property type="evidence" value="ECO:0007669"/>
    <property type="project" value="TreeGrafter"/>
</dbReference>
<dbReference type="Pfam" id="PF00069">
    <property type="entry name" value="Pkinase"/>
    <property type="match status" value="1"/>
</dbReference>
<gene>
    <name evidence="2" type="ORF">OXX778_LOCUS12017</name>
</gene>
<dbReference type="PANTHER" id="PTHR24361">
    <property type="entry name" value="MITOGEN-ACTIVATED KINASE KINASE KINASE"/>
    <property type="match status" value="1"/>
</dbReference>
<dbReference type="Gene3D" id="1.10.510.10">
    <property type="entry name" value="Transferase(Phosphotransferase) domain 1"/>
    <property type="match status" value="1"/>
</dbReference>
<comment type="caution">
    <text evidence="2">The sequence shown here is derived from an EMBL/GenBank/DDBJ whole genome shotgun (WGS) entry which is preliminary data.</text>
</comment>
<feature type="domain" description="Protein kinase" evidence="1">
    <location>
        <begin position="7"/>
        <end position="251"/>
    </location>
</feature>
<organism evidence="2 3">
    <name type="scientific">Brachionus calyciflorus</name>
    <dbReference type="NCBI Taxonomy" id="104777"/>
    <lineage>
        <taxon>Eukaryota</taxon>
        <taxon>Metazoa</taxon>
        <taxon>Spiralia</taxon>
        <taxon>Gnathifera</taxon>
        <taxon>Rotifera</taxon>
        <taxon>Eurotatoria</taxon>
        <taxon>Monogononta</taxon>
        <taxon>Pseudotrocha</taxon>
        <taxon>Ploima</taxon>
        <taxon>Brachionidae</taxon>
        <taxon>Brachionus</taxon>
    </lineage>
</organism>
<evidence type="ECO:0000313" key="3">
    <source>
        <dbReference type="Proteomes" id="UP000663879"/>
    </source>
</evidence>
<dbReference type="Gene3D" id="3.30.200.20">
    <property type="entry name" value="Phosphorylase Kinase, domain 1"/>
    <property type="match status" value="1"/>
</dbReference>
<dbReference type="SUPFAM" id="SSF56112">
    <property type="entry name" value="Protein kinase-like (PK-like)"/>
    <property type="match status" value="1"/>
</dbReference>
<accession>A0A814AEH3</accession>
<dbReference type="InterPro" id="IPR000719">
    <property type="entry name" value="Prot_kinase_dom"/>
</dbReference>
<dbReference type="Proteomes" id="UP000663879">
    <property type="component" value="Unassembled WGS sequence"/>
</dbReference>
<dbReference type="OrthoDB" id="346907at2759"/>
<reference evidence="2" key="1">
    <citation type="submission" date="2021-02" db="EMBL/GenBank/DDBJ databases">
        <authorList>
            <person name="Nowell W R."/>
        </authorList>
    </citation>
    <scope>NUCLEOTIDE SEQUENCE</scope>
    <source>
        <strain evidence="2">Ploen Becks lab</strain>
    </source>
</reference>
<dbReference type="InterPro" id="IPR011009">
    <property type="entry name" value="Kinase-like_dom_sf"/>
</dbReference>
<keyword evidence="3" id="KW-1185">Reference proteome</keyword>
<dbReference type="PANTHER" id="PTHR24361:SF613">
    <property type="entry name" value="NUCLEAR RECEPTOR-BINDING PROTEIN-RELATED"/>
    <property type="match status" value="1"/>
</dbReference>
<protein>
    <recommendedName>
        <fullName evidence="1">Protein kinase domain-containing protein</fullName>
    </recommendedName>
</protein>